<evidence type="ECO:0000259" key="1">
    <source>
        <dbReference type="PROSITE" id="PS51819"/>
    </source>
</evidence>
<dbReference type="RefSeq" id="WP_183661271.1">
    <property type="nucleotide sequence ID" value="NZ_JACIBV010000002.1"/>
</dbReference>
<dbReference type="InterPro" id="IPR037523">
    <property type="entry name" value="VOC_core"/>
</dbReference>
<reference evidence="2 3" key="1">
    <citation type="submission" date="2020-08" db="EMBL/GenBank/DDBJ databases">
        <title>Sequencing the genomes of 1000 actinobacteria strains.</title>
        <authorList>
            <person name="Klenk H.-P."/>
        </authorList>
    </citation>
    <scope>NUCLEOTIDE SEQUENCE [LARGE SCALE GENOMIC DNA]</scope>
    <source>
        <strain evidence="2 3">DSM 44320</strain>
    </source>
</reference>
<dbReference type="PROSITE" id="PS51819">
    <property type="entry name" value="VOC"/>
    <property type="match status" value="1"/>
</dbReference>
<comment type="caution">
    <text evidence="2">The sequence shown here is derived from an EMBL/GenBank/DDBJ whole genome shotgun (WGS) entry which is preliminary data.</text>
</comment>
<gene>
    <name evidence="2" type="ORF">FHR33_009123</name>
</gene>
<dbReference type="GeneID" id="95395141"/>
<sequence>MITPKPGSVLLGTTRPAELREWYRRALAPAHEGEGAIDLGGFLLVIDQRDDVDTKNNEPGRMILNFHVDDFDAVETQLRAAGVDWLFPVSDRPNGRFGTFADPDGNYLQIIQLNETHRHRPHA</sequence>
<feature type="domain" description="VOC" evidence="1">
    <location>
        <begin position="5"/>
        <end position="113"/>
    </location>
</feature>
<dbReference type="AlphaFoldDB" id="A0A7W5YD75"/>
<organism evidence="2 3">
    <name type="scientific">Nonomuraea dietziae</name>
    <dbReference type="NCBI Taxonomy" id="65515"/>
    <lineage>
        <taxon>Bacteria</taxon>
        <taxon>Bacillati</taxon>
        <taxon>Actinomycetota</taxon>
        <taxon>Actinomycetes</taxon>
        <taxon>Streptosporangiales</taxon>
        <taxon>Streptosporangiaceae</taxon>
        <taxon>Nonomuraea</taxon>
    </lineage>
</organism>
<evidence type="ECO:0000313" key="3">
    <source>
        <dbReference type="Proteomes" id="UP000579945"/>
    </source>
</evidence>
<dbReference type="Proteomes" id="UP000579945">
    <property type="component" value="Unassembled WGS sequence"/>
</dbReference>
<dbReference type="InterPro" id="IPR041581">
    <property type="entry name" value="Glyoxalase_6"/>
</dbReference>
<dbReference type="EMBL" id="JACIBV010000002">
    <property type="protein sequence ID" value="MBB3733176.1"/>
    <property type="molecule type" value="Genomic_DNA"/>
</dbReference>
<name>A0A7W5YD75_9ACTN</name>
<accession>A0A7W5YD75</accession>
<dbReference type="SUPFAM" id="SSF54593">
    <property type="entry name" value="Glyoxalase/Bleomycin resistance protein/Dihydroxybiphenyl dioxygenase"/>
    <property type="match status" value="1"/>
</dbReference>
<dbReference type="InterPro" id="IPR029068">
    <property type="entry name" value="Glyas_Bleomycin-R_OHBP_Dase"/>
</dbReference>
<dbReference type="Gene3D" id="3.10.180.10">
    <property type="entry name" value="2,3-Dihydroxybiphenyl 1,2-Dioxygenase, domain 1"/>
    <property type="match status" value="1"/>
</dbReference>
<keyword evidence="3" id="KW-1185">Reference proteome</keyword>
<dbReference type="Pfam" id="PF18029">
    <property type="entry name" value="Glyoxalase_6"/>
    <property type="match status" value="1"/>
</dbReference>
<evidence type="ECO:0000313" key="2">
    <source>
        <dbReference type="EMBL" id="MBB3733176.1"/>
    </source>
</evidence>
<protein>
    <submittedName>
        <fullName evidence="2">Putative glyoxalase superfamily protein PhnB</fullName>
    </submittedName>
</protein>
<proteinExistence type="predicted"/>